<evidence type="ECO:0000313" key="1">
    <source>
        <dbReference type="EMBL" id="JAH21321.1"/>
    </source>
</evidence>
<protein>
    <submittedName>
        <fullName evidence="1">Uncharacterized protein</fullName>
    </submittedName>
</protein>
<reference evidence="1" key="1">
    <citation type="submission" date="2014-11" db="EMBL/GenBank/DDBJ databases">
        <authorList>
            <person name="Amaro Gonzalez C."/>
        </authorList>
    </citation>
    <scope>NUCLEOTIDE SEQUENCE</scope>
</reference>
<dbReference type="AlphaFoldDB" id="A0A0E9QWK9"/>
<sequence>MCHELASFNLARRKLMENIQSSFMYIYGRKCD</sequence>
<organism evidence="1">
    <name type="scientific">Anguilla anguilla</name>
    <name type="common">European freshwater eel</name>
    <name type="synonym">Muraena anguilla</name>
    <dbReference type="NCBI Taxonomy" id="7936"/>
    <lineage>
        <taxon>Eukaryota</taxon>
        <taxon>Metazoa</taxon>
        <taxon>Chordata</taxon>
        <taxon>Craniata</taxon>
        <taxon>Vertebrata</taxon>
        <taxon>Euteleostomi</taxon>
        <taxon>Actinopterygii</taxon>
        <taxon>Neopterygii</taxon>
        <taxon>Teleostei</taxon>
        <taxon>Anguilliformes</taxon>
        <taxon>Anguillidae</taxon>
        <taxon>Anguilla</taxon>
    </lineage>
</organism>
<reference evidence="1" key="2">
    <citation type="journal article" date="2015" name="Fish Shellfish Immunol.">
        <title>Early steps in the European eel (Anguilla anguilla)-Vibrio vulnificus interaction in the gills: Role of the RtxA13 toxin.</title>
        <authorList>
            <person name="Callol A."/>
            <person name="Pajuelo D."/>
            <person name="Ebbesson L."/>
            <person name="Teles M."/>
            <person name="MacKenzie S."/>
            <person name="Amaro C."/>
        </authorList>
    </citation>
    <scope>NUCLEOTIDE SEQUENCE</scope>
</reference>
<accession>A0A0E9QWK9</accession>
<dbReference type="EMBL" id="GBXM01087256">
    <property type="protein sequence ID" value="JAH21321.1"/>
    <property type="molecule type" value="Transcribed_RNA"/>
</dbReference>
<name>A0A0E9QWK9_ANGAN</name>
<proteinExistence type="predicted"/>